<proteinExistence type="inferred from homology"/>
<comment type="subcellular location">
    <subcellularLocation>
        <location evidence="1">Cell membrane</location>
        <topology evidence="1">Multi-pass membrane protein</topology>
    </subcellularLocation>
</comment>
<sequence>MRMAVLWSLLLLSCLAFQAAFLPLFLSFGARPDLLLIIVVSAGLLRGKEIGVGVGFFAGILQDLASGNIFGLNTLAKMAAGYIAGLAEGKVFKENILLPLLAVTMATFFNACFVFTLIYFWGYKVEFLFLVFNQVLPTLAYNLAFSIPIHRLIFRLLLGRG</sequence>
<feature type="transmembrane region" description="Helical" evidence="8">
    <location>
        <begin position="35"/>
        <end position="61"/>
    </location>
</feature>
<reference evidence="9 10" key="1">
    <citation type="journal article" date="2018" name="Int. J. Syst. Evol. Microbiol.">
        <title>Methylomusa anaerophila gen. nov., sp. nov., an anaerobic methanol-utilizing bacterium isolated from a microbial fuel cell.</title>
        <authorList>
            <person name="Amano N."/>
            <person name="Yamamuro A."/>
            <person name="Miyahara M."/>
            <person name="Kouzuma A."/>
            <person name="Abe T."/>
            <person name="Watanabe K."/>
        </authorList>
    </citation>
    <scope>NUCLEOTIDE SEQUENCE [LARGE SCALE GENOMIC DNA]</scope>
    <source>
        <strain evidence="9 10">MMFC1</strain>
    </source>
</reference>
<dbReference type="Proteomes" id="UP000276437">
    <property type="component" value="Chromosome"/>
</dbReference>
<dbReference type="InterPro" id="IPR017225">
    <property type="entry name" value="Cell_shape_determin_MreD_prd"/>
</dbReference>
<dbReference type="KEGG" id="mana:MAMMFC1_00386"/>
<evidence type="ECO:0000256" key="6">
    <source>
        <dbReference type="ARBA" id="ARBA00022989"/>
    </source>
</evidence>
<feature type="transmembrane region" description="Helical" evidence="8">
    <location>
        <begin position="96"/>
        <end position="121"/>
    </location>
</feature>
<keyword evidence="7 8" id="KW-0472">Membrane</keyword>
<dbReference type="GO" id="GO:0005886">
    <property type="term" value="C:plasma membrane"/>
    <property type="evidence" value="ECO:0007669"/>
    <property type="project" value="UniProtKB-SubCell"/>
</dbReference>
<gene>
    <name evidence="9" type="ORF">MAMMFC1_00386</name>
</gene>
<dbReference type="Pfam" id="PF04093">
    <property type="entry name" value="MreD"/>
    <property type="match status" value="1"/>
</dbReference>
<keyword evidence="5" id="KW-0133">Cell shape</keyword>
<dbReference type="OrthoDB" id="9796616at2"/>
<evidence type="ECO:0000256" key="2">
    <source>
        <dbReference type="ARBA" id="ARBA00007776"/>
    </source>
</evidence>
<keyword evidence="4 8" id="KW-0812">Transmembrane</keyword>
<dbReference type="RefSeq" id="WP_126305992.1">
    <property type="nucleotide sequence ID" value="NZ_AP018449.1"/>
</dbReference>
<evidence type="ECO:0000256" key="7">
    <source>
        <dbReference type="ARBA" id="ARBA00023136"/>
    </source>
</evidence>
<comment type="similarity">
    <text evidence="2">Belongs to the MreD family.</text>
</comment>
<dbReference type="PIRSF" id="PIRSF037497">
    <property type="entry name" value="MreD_Clostridium/Treponema_prd"/>
    <property type="match status" value="1"/>
</dbReference>
<evidence type="ECO:0000313" key="9">
    <source>
        <dbReference type="EMBL" id="BBB89752.1"/>
    </source>
</evidence>
<keyword evidence="3" id="KW-1003">Cell membrane</keyword>
<dbReference type="InterPro" id="IPR007227">
    <property type="entry name" value="Cell_shape_determining_MreD"/>
</dbReference>
<name>A0A348AFA4_9FIRM</name>
<keyword evidence="6 8" id="KW-1133">Transmembrane helix</keyword>
<dbReference type="EMBL" id="AP018449">
    <property type="protein sequence ID" value="BBB89752.1"/>
    <property type="molecule type" value="Genomic_DNA"/>
</dbReference>
<dbReference type="AlphaFoldDB" id="A0A348AFA4"/>
<dbReference type="NCBIfam" id="TIGR03426">
    <property type="entry name" value="shape_MreD"/>
    <property type="match status" value="1"/>
</dbReference>
<dbReference type="GO" id="GO:0008360">
    <property type="term" value="P:regulation of cell shape"/>
    <property type="evidence" value="ECO:0007669"/>
    <property type="project" value="UniProtKB-KW"/>
</dbReference>
<keyword evidence="10" id="KW-1185">Reference proteome</keyword>
<evidence type="ECO:0000256" key="1">
    <source>
        <dbReference type="ARBA" id="ARBA00004651"/>
    </source>
</evidence>
<evidence type="ECO:0000256" key="4">
    <source>
        <dbReference type="ARBA" id="ARBA00022692"/>
    </source>
</evidence>
<dbReference type="Gene3D" id="1.10.1760.20">
    <property type="match status" value="1"/>
</dbReference>
<protein>
    <submittedName>
        <fullName evidence="9">Rod shape-determining protein MreD</fullName>
    </submittedName>
</protein>
<accession>A0A348AFA4</accession>
<organism evidence="9 10">
    <name type="scientific">Methylomusa anaerophila</name>
    <dbReference type="NCBI Taxonomy" id="1930071"/>
    <lineage>
        <taxon>Bacteria</taxon>
        <taxon>Bacillati</taxon>
        <taxon>Bacillota</taxon>
        <taxon>Negativicutes</taxon>
        <taxon>Selenomonadales</taxon>
        <taxon>Sporomusaceae</taxon>
        <taxon>Methylomusa</taxon>
    </lineage>
</organism>
<evidence type="ECO:0000256" key="8">
    <source>
        <dbReference type="SAM" id="Phobius"/>
    </source>
</evidence>
<feature type="transmembrane region" description="Helical" evidence="8">
    <location>
        <begin position="127"/>
        <end position="145"/>
    </location>
</feature>
<evidence type="ECO:0000256" key="5">
    <source>
        <dbReference type="ARBA" id="ARBA00022960"/>
    </source>
</evidence>
<evidence type="ECO:0000256" key="3">
    <source>
        <dbReference type="ARBA" id="ARBA00022475"/>
    </source>
</evidence>
<evidence type="ECO:0000313" key="10">
    <source>
        <dbReference type="Proteomes" id="UP000276437"/>
    </source>
</evidence>